<dbReference type="EMBL" id="CAMPGE010013704">
    <property type="protein sequence ID" value="CAI2372418.1"/>
    <property type="molecule type" value="Genomic_DNA"/>
</dbReference>
<dbReference type="Pfam" id="PF05653">
    <property type="entry name" value="Mg_trans_NIPA"/>
    <property type="match status" value="1"/>
</dbReference>
<dbReference type="GO" id="GO:0015095">
    <property type="term" value="F:magnesium ion transmembrane transporter activity"/>
    <property type="evidence" value="ECO:0007669"/>
    <property type="project" value="InterPro"/>
</dbReference>
<keyword evidence="7" id="KW-1185">Reference proteome</keyword>
<dbReference type="SUPFAM" id="SSF103481">
    <property type="entry name" value="Multidrug resistance efflux transporter EmrE"/>
    <property type="match status" value="1"/>
</dbReference>
<feature type="transmembrane region" description="Helical" evidence="5">
    <location>
        <begin position="193"/>
        <end position="217"/>
    </location>
</feature>
<feature type="transmembrane region" description="Helical" evidence="5">
    <location>
        <begin position="67"/>
        <end position="88"/>
    </location>
</feature>
<organism evidence="6 7">
    <name type="scientific">Euplotes crassus</name>
    <dbReference type="NCBI Taxonomy" id="5936"/>
    <lineage>
        <taxon>Eukaryota</taxon>
        <taxon>Sar</taxon>
        <taxon>Alveolata</taxon>
        <taxon>Ciliophora</taxon>
        <taxon>Intramacronucleata</taxon>
        <taxon>Spirotrichea</taxon>
        <taxon>Hypotrichia</taxon>
        <taxon>Euplotida</taxon>
        <taxon>Euplotidae</taxon>
        <taxon>Moneuplotes</taxon>
    </lineage>
</organism>
<dbReference type="PANTHER" id="PTHR12570">
    <property type="match status" value="1"/>
</dbReference>
<evidence type="ECO:0000256" key="3">
    <source>
        <dbReference type="ARBA" id="ARBA00022989"/>
    </source>
</evidence>
<proteinExistence type="predicted"/>
<evidence type="ECO:0000256" key="4">
    <source>
        <dbReference type="ARBA" id="ARBA00023136"/>
    </source>
</evidence>
<accession>A0AAD1XGR7</accession>
<feature type="transmembrane region" description="Helical" evidence="5">
    <location>
        <begin position="95"/>
        <end position="116"/>
    </location>
</feature>
<reference evidence="6" key="1">
    <citation type="submission" date="2023-07" db="EMBL/GenBank/DDBJ databases">
        <authorList>
            <consortium name="AG Swart"/>
            <person name="Singh M."/>
            <person name="Singh A."/>
            <person name="Seah K."/>
            <person name="Emmerich C."/>
        </authorList>
    </citation>
    <scope>NUCLEOTIDE SEQUENCE</scope>
    <source>
        <strain evidence="6">DP1</strain>
    </source>
</reference>
<dbReference type="InterPro" id="IPR008521">
    <property type="entry name" value="Mg_trans_NIPA"/>
</dbReference>
<feature type="transmembrane region" description="Helical" evidence="5">
    <location>
        <begin position="270"/>
        <end position="291"/>
    </location>
</feature>
<evidence type="ECO:0000313" key="6">
    <source>
        <dbReference type="EMBL" id="CAI2372418.1"/>
    </source>
</evidence>
<evidence type="ECO:0000256" key="1">
    <source>
        <dbReference type="ARBA" id="ARBA00004141"/>
    </source>
</evidence>
<keyword evidence="3 5" id="KW-1133">Transmembrane helix</keyword>
<comment type="subcellular location">
    <subcellularLocation>
        <location evidence="1">Membrane</location>
        <topology evidence="1">Multi-pass membrane protein</topology>
    </subcellularLocation>
</comment>
<feature type="transmembrane region" description="Helical" evidence="5">
    <location>
        <begin position="6"/>
        <end position="22"/>
    </location>
</feature>
<feature type="transmembrane region" description="Helical" evidence="5">
    <location>
        <begin position="42"/>
        <end position="61"/>
    </location>
</feature>
<keyword evidence="4 5" id="KW-0472">Membrane</keyword>
<feature type="transmembrane region" description="Helical" evidence="5">
    <location>
        <begin position="297"/>
        <end position="321"/>
    </location>
</feature>
<evidence type="ECO:0000256" key="5">
    <source>
        <dbReference type="SAM" id="Phobius"/>
    </source>
</evidence>
<dbReference type="InterPro" id="IPR037185">
    <property type="entry name" value="EmrE-like"/>
</dbReference>
<dbReference type="GO" id="GO:0016020">
    <property type="term" value="C:membrane"/>
    <property type="evidence" value="ECO:0007669"/>
    <property type="project" value="UniProtKB-SubCell"/>
</dbReference>
<sequence>MLLLGLIFGVLSSCFDALGFVIQKKGHILAAEKGIKYLKHPIWILGMVTQILANPFLLVALNLSSQSALSFIPALAIINIVIWSRVILGVKVTKYDLYALCFMIPGIALIITSSRVRKIDLLSWQVGDYLFSTQTIIYLCITLALFIGFGLLTYKMLVKFNLLKKDSLRDSQASGEDEQVQRNKPDILEQPNILIPLIFLPFYAGFTATFSNTVAKLNMNVLHDDVFNHQDGDPKLGVYKTTLLILFNFMLIYSNLFLLNKCIQYFEPIYIIPMKKVALLINNILCGGIILDEFSEFNNYMVTGVICGAFLCTVGVSFFILKRLKHIKKLRLKDLIKQTELGRLPDHSPKPDLSLEKPHV</sequence>
<dbReference type="AlphaFoldDB" id="A0AAD1XGR7"/>
<dbReference type="PANTHER" id="PTHR12570:SF65">
    <property type="entry name" value="MAGNESIUM TRANSPORTER NIPA9-RELATED"/>
    <property type="match status" value="1"/>
</dbReference>
<evidence type="ECO:0000256" key="2">
    <source>
        <dbReference type="ARBA" id="ARBA00022692"/>
    </source>
</evidence>
<name>A0AAD1XGR7_EUPCR</name>
<keyword evidence="2 5" id="KW-0812">Transmembrane</keyword>
<comment type="caution">
    <text evidence="6">The sequence shown here is derived from an EMBL/GenBank/DDBJ whole genome shotgun (WGS) entry which is preliminary data.</text>
</comment>
<gene>
    <name evidence="6" type="ORF">ECRASSUSDP1_LOCUS13748</name>
</gene>
<dbReference type="Proteomes" id="UP001295684">
    <property type="component" value="Unassembled WGS sequence"/>
</dbReference>
<feature type="transmembrane region" description="Helical" evidence="5">
    <location>
        <begin position="136"/>
        <end position="157"/>
    </location>
</feature>
<feature type="transmembrane region" description="Helical" evidence="5">
    <location>
        <begin position="237"/>
        <end position="258"/>
    </location>
</feature>
<protein>
    <submittedName>
        <fullName evidence="6">Uncharacterized protein</fullName>
    </submittedName>
</protein>
<evidence type="ECO:0000313" key="7">
    <source>
        <dbReference type="Proteomes" id="UP001295684"/>
    </source>
</evidence>